<dbReference type="GeneID" id="69002165"/>
<accession>A0A2A4F7I2</accession>
<protein>
    <submittedName>
        <fullName evidence="1">Uncharacterized protein</fullName>
    </submittedName>
</protein>
<organism evidence="1 2">
    <name type="scientific">Burkholderia ubonensis subsp. mesacidophila</name>
    <dbReference type="NCBI Taxonomy" id="265293"/>
    <lineage>
        <taxon>Bacteria</taxon>
        <taxon>Pseudomonadati</taxon>
        <taxon>Pseudomonadota</taxon>
        <taxon>Betaproteobacteria</taxon>
        <taxon>Burkholderiales</taxon>
        <taxon>Burkholderiaceae</taxon>
        <taxon>Burkholderia</taxon>
        <taxon>Burkholderia cepacia complex</taxon>
    </lineage>
</organism>
<proteinExistence type="predicted"/>
<evidence type="ECO:0000313" key="1">
    <source>
        <dbReference type="EMBL" id="PCE29115.1"/>
    </source>
</evidence>
<dbReference type="RefSeq" id="WP_084901339.1">
    <property type="nucleotide sequence ID" value="NZ_CP020737.1"/>
</dbReference>
<dbReference type="Proteomes" id="UP000217994">
    <property type="component" value="Unassembled WGS sequence"/>
</dbReference>
<gene>
    <name evidence="1" type="ORF">BZL54_28160</name>
</gene>
<reference evidence="1 2" key="1">
    <citation type="submission" date="2017-01" db="EMBL/GenBank/DDBJ databases">
        <title>Whole-Genome Shotgun Sequencing of Two beta-Proteobacterial Species in Search of the Bulgecin Biosynthetic Cluster.</title>
        <authorList>
            <person name="Horsman M.E."/>
            <person name="Marous D.R."/>
            <person name="Li R."/>
            <person name="Oliver R.A."/>
            <person name="Byun B."/>
            <person name="Emrich S.J."/>
            <person name="Boggess B."/>
            <person name="Townsend C.A."/>
            <person name="Mobashery S."/>
        </authorList>
    </citation>
    <scope>NUCLEOTIDE SEQUENCE [LARGE SCALE GENOMIC DNA]</scope>
    <source>
        <strain evidence="1 2">ATCC 31433</strain>
    </source>
</reference>
<name>A0A2A4F7I2_9BURK</name>
<sequence>MNTAAIFICDTPISRQWQLGPLPPPTGDIALIGWHVEPHSVDSGVPTDVRRLLGRALASIAKLSFPVSASAESNTDPRATDDQRRQLPFSSLADRFKATLNRQSAISLITTCPPDTAIQLFDAPGFSWEWQAQVVVLSERNATPPPLTRDTLFALIGDAWTQHAPALLASGVVGVMRPGVDGDVVGILSLTPAFKQALIAALEIEAQRANFTCSRVTEPSFAGLL</sequence>
<dbReference type="AlphaFoldDB" id="A0A2A4F7I2"/>
<dbReference type="EMBL" id="MTZU01000087">
    <property type="protein sequence ID" value="PCE29115.1"/>
    <property type="molecule type" value="Genomic_DNA"/>
</dbReference>
<comment type="caution">
    <text evidence="1">The sequence shown here is derived from an EMBL/GenBank/DDBJ whole genome shotgun (WGS) entry which is preliminary data.</text>
</comment>
<evidence type="ECO:0000313" key="2">
    <source>
        <dbReference type="Proteomes" id="UP000217994"/>
    </source>
</evidence>